<sequence length="949" mass="106324">MTDREDSQEKVAYKKRRLQGACDECRRRKIKCDSASKPGNSCSSCLAFKTECTHLSVLAKKKRGPPKGTPRGQRTISSIIKSIISSKESYEPPADTSAVKKPLVEIAEYALSLEEKNYDLHQQLLQQQLQQERSSTTLSVMSPAEVSSQPTSSIEVTTSKVPPGSYLDLDVQAIDGLTEHLQKLEIDSAKDRFFGGSSSLMLLKTAIDIKNEYTRNDLGSSNPSGDLPTPEKASTINRQSRRPDFWTIHPWQIVPANDPPPFNFPDKDLLDSLVSLYFSHINIYYPILHKPTFVRSISQNHHLKDRHFGALVLAVCAVGARFSNDSRVYEDGVLGAAEEGRGDPRVEQSVGWKWIRQIQLVRTTFADPPSIYEIQLYGVYIIFMQTTTTPEACWILVSIGVRFLQDVGAHRKKRGEQKPTVESELWKRVFWMLYTMDLFMSAYLGRPRSIATEDFDVDLPVDCDDEYWENPADPENGFQQPPGKPSIRHYIVALIKLMDVLALAMRTIYAVRKSDMWTAIGMSEVEWHEKIVADLDSSLNRWVDEIPDHLRWDPHRENPEHFHQSVMLYTTYYWVQTLIHRPFIARPGERSALSFPSLAICANAARSYCHVMDVQRIRNLGVLAMPNLMMGLLAASIVLLVNVWRGRRTRKTETIASEKELADVYRCINLLSIHEKRWEHAGRYCDILREIIAISRIHHDKQISDSSALSIKRSREVAVDGIGEDDSDQTKDMPGEHLDRTVAGSRRVSLGDIGGLSNPSDITTSSQSPSELLSSLPSFGAHSSSGATDNFLNLPIRSSELGNLPVYESFADWPMTDQWTFDSAGSSSSGDPESIWPLTDTGSQLTETLSSNMEDSSFLSHNLPSSGPEATFDNFGFTFGIGSHQLFSSTPPSALENSAQNNVQCGLQDPNVPVTPEFNSNSSMANDLDDWSSYMASVDQVLQNINTRA</sequence>
<feature type="compositionally biased region" description="Low complexity" evidence="3">
    <location>
        <begin position="765"/>
        <end position="777"/>
    </location>
</feature>
<keyword evidence="4" id="KW-1133">Transmembrane helix</keyword>
<evidence type="ECO:0000256" key="1">
    <source>
        <dbReference type="ARBA" id="ARBA00022723"/>
    </source>
</evidence>
<dbReference type="PROSITE" id="PS50048">
    <property type="entry name" value="ZN2_CY6_FUNGAL_2"/>
    <property type="match status" value="1"/>
</dbReference>
<evidence type="ECO:0000313" key="7">
    <source>
        <dbReference type="Proteomes" id="UP000053593"/>
    </source>
</evidence>
<evidence type="ECO:0000256" key="3">
    <source>
        <dbReference type="SAM" id="MobiDB-lite"/>
    </source>
</evidence>
<evidence type="ECO:0000259" key="5">
    <source>
        <dbReference type="PROSITE" id="PS50048"/>
    </source>
</evidence>
<dbReference type="CDD" id="cd00067">
    <property type="entry name" value="GAL4"/>
    <property type="match status" value="1"/>
</dbReference>
<gene>
    <name evidence="6" type="ORF">GYMLUDRAFT_831129</name>
</gene>
<keyword evidence="2" id="KW-0539">Nucleus</keyword>
<keyword evidence="1" id="KW-0479">Metal-binding</keyword>
<feature type="region of interest" description="Disordered" evidence="3">
    <location>
        <begin position="216"/>
        <end position="238"/>
    </location>
</feature>
<dbReference type="GO" id="GO:0003677">
    <property type="term" value="F:DNA binding"/>
    <property type="evidence" value="ECO:0007669"/>
    <property type="project" value="InterPro"/>
</dbReference>
<dbReference type="AlphaFoldDB" id="A0A0D0CKT0"/>
<feature type="region of interest" description="Disordered" evidence="3">
    <location>
        <begin position="140"/>
        <end position="159"/>
    </location>
</feature>
<dbReference type="PANTHER" id="PTHR46910">
    <property type="entry name" value="TRANSCRIPTION FACTOR PDR1"/>
    <property type="match status" value="1"/>
</dbReference>
<dbReference type="Proteomes" id="UP000053593">
    <property type="component" value="Unassembled WGS sequence"/>
</dbReference>
<dbReference type="GO" id="GO:0000981">
    <property type="term" value="F:DNA-binding transcription factor activity, RNA polymerase II-specific"/>
    <property type="evidence" value="ECO:0007669"/>
    <property type="project" value="InterPro"/>
</dbReference>
<dbReference type="Pfam" id="PF00172">
    <property type="entry name" value="Zn_clus"/>
    <property type="match status" value="1"/>
</dbReference>
<dbReference type="InterPro" id="IPR001138">
    <property type="entry name" value="Zn2Cys6_DnaBD"/>
</dbReference>
<dbReference type="CDD" id="cd12148">
    <property type="entry name" value="fungal_TF_MHR"/>
    <property type="match status" value="1"/>
</dbReference>
<name>A0A0D0CKT0_9AGAR</name>
<proteinExistence type="predicted"/>
<dbReference type="GO" id="GO:0008270">
    <property type="term" value="F:zinc ion binding"/>
    <property type="evidence" value="ECO:0007669"/>
    <property type="project" value="InterPro"/>
</dbReference>
<dbReference type="InterPro" id="IPR036864">
    <property type="entry name" value="Zn2-C6_fun-type_DNA-bd_sf"/>
</dbReference>
<accession>A0A0D0CKT0</accession>
<organism evidence="6 7">
    <name type="scientific">Collybiopsis luxurians FD-317 M1</name>
    <dbReference type="NCBI Taxonomy" id="944289"/>
    <lineage>
        <taxon>Eukaryota</taxon>
        <taxon>Fungi</taxon>
        <taxon>Dikarya</taxon>
        <taxon>Basidiomycota</taxon>
        <taxon>Agaricomycotina</taxon>
        <taxon>Agaricomycetes</taxon>
        <taxon>Agaricomycetidae</taxon>
        <taxon>Agaricales</taxon>
        <taxon>Marasmiineae</taxon>
        <taxon>Omphalotaceae</taxon>
        <taxon>Collybiopsis</taxon>
        <taxon>Collybiopsis luxurians</taxon>
    </lineage>
</organism>
<dbReference type="EMBL" id="KN834803">
    <property type="protein sequence ID" value="KIK55763.1"/>
    <property type="molecule type" value="Genomic_DNA"/>
</dbReference>
<feature type="compositionally biased region" description="Basic and acidic residues" evidence="3">
    <location>
        <begin position="728"/>
        <end position="740"/>
    </location>
</feature>
<dbReference type="Pfam" id="PF04082">
    <property type="entry name" value="Fungal_trans"/>
    <property type="match status" value="1"/>
</dbReference>
<dbReference type="Gene3D" id="4.10.240.10">
    <property type="entry name" value="Zn(2)-C6 fungal-type DNA-binding domain"/>
    <property type="match status" value="1"/>
</dbReference>
<evidence type="ECO:0000313" key="6">
    <source>
        <dbReference type="EMBL" id="KIK55763.1"/>
    </source>
</evidence>
<reference evidence="6 7" key="1">
    <citation type="submission" date="2014-04" db="EMBL/GenBank/DDBJ databases">
        <title>Evolutionary Origins and Diversification of the Mycorrhizal Mutualists.</title>
        <authorList>
            <consortium name="DOE Joint Genome Institute"/>
            <consortium name="Mycorrhizal Genomics Consortium"/>
            <person name="Kohler A."/>
            <person name="Kuo A."/>
            <person name="Nagy L.G."/>
            <person name="Floudas D."/>
            <person name="Copeland A."/>
            <person name="Barry K.W."/>
            <person name="Cichocki N."/>
            <person name="Veneault-Fourrey C."/>
            <person name="LaButti K."/>
            <person name="Lindquist E.A."/>
            <person name="Lipzen A."/>
            <person name="Lundell T."/>
            <person name="Morin E."/>
            <person name="Murat C."/>
            <person name="Riley R."/>
            <person name="Ohm R."/>
            <person name="Sun H."/>
            <person name="Tunlid A."/>
            <person name="Henrissat B."/>
            <person name="Grigoriev I.V."/>
            <person name="Hibbett D.S."/>
            <person name="Martin F."/>
        </authorList>
    </citation>
    <scope>NUCLEOTIDE SEQUENCE [LARGE SCALE GENOMIC DNA]</scope>
    <source>
        <strain evidence="6 7">FD-317 M1</strain>
    </source>
</reference>
<feature type="region of interest" description="Disordered" evidence="3">
    <location>
        <begin position="720"/>
        <end position="777"/>
    </location>
</feature>
<dbReference type="GO" id="GO:0006351">
    <property type="term" value="P:DNA-templated transcription"/>
    <property type="evidence" value="ECO:0007669"/>
    <property type="project" value="InterPro"/>
</dbReference>
<dbReference type="OrthoDB" id="4456959at2759"/>
<dbReference type="HOGENOM" id="CLU_006019_2_0_1"/>
<keyword evidence="7" id="KW-1185">Reference proteome</keyword>
<dbReference type="SMART" id="SM00066">
    <property type="entry name" value="GAL4"/>
    <property type="match status" value="1"/>
</dbReference>
<dbReference type="SUPFAM" id="SSF57701">
    <property type="entry name" value="Zn2/Cys6 DNA-binding domain"/>
    <property type="match status" value="1"/>
</dbReference>
<keyword evidence="4" id="KW-0812">Transmembrane</keyword>
<protein>
    <recommendedName>
        <fullName evidence="5">Zn(2)-C6 fungal-type domain-containing protein</fullName>
    </recommendedName>
</protein>
<dbReference type="InterPro" id="IPR050987">
    <property type="entry name" value="AtrR-like"/>
</dbReference>
<dbReference type="PANTHER" id="PTHR46910:SF38">
    <property type="entry name" value="ZN(2)-C6 FUNGAL-TYPE DOMAIN-CONTAINING PROTEIN"/>
    <property type="match status" value="1"/>
</dbReference>
<keyword evidence="4" id="KW-0472">Membrane</keyword>
<dbReference type="InterPro" id="IPR007219">
    <property type="entry name" value="XnlR_reg_dom"/>
</dbReference>
<dbReference type="PROSITE" id="PS00463">
    <property type="entry name" value="ZN2_CY6_FUNGAL_1"/>
    <property type="match status" value="1"/>
</dbReference>
<evidence type="ECO:0000256" key="4">
    <source>
        <dbReference type="SAM" id="Phobius"/>
    </source>
</evidence>
<evidence type="ECO:0000256" key="2">
    <source>
        <dbReference type="ARBA" id="ARBA00023242"/>
    </source>
</evidence>
<feature type="transmembrane region" description="Helical" evidence="4">
    <location>
        <begin position="620"/>
        <end position="644"/>
    </location>
</feature>
<feature type="domain" description="Zn(2)-C6 fungal-type" evidence="5">
    <location>
        <begin position="21"/>
        <end position="54"/>
    </location>
</feature>
<dbReference type="SMART" id="SM00906">
    <property type="entry name" value="Fungal_trans"/>
    <property type="match status" value="1"/>
</dbReference>